<proteinExistence type="inferred from homology"/>
<feature type="domain" description="SKP1 component POZ" evidence="4">
    <location>
        <begin position="4"/>
        <end position="36"/>
    </location>
</feature>
<feature type="non-terminal residue" evidence="6">
    <location>
        <position position="1"/>
    </location>
</feature>
<dbReference type="InterPro" id="IPR016073">
    <property type="entry name" value="Skp1_comp_POZ"/>
</dbReference>
<keyword evidence="2" id="KW-0833">Ubl conjugation pathway</keyword>
<dbReference type="InterPro" id="IPR011333">
    <property type="entry name" value="SKP1/BTB/POZ_sf"/>
</dbReference>
<evidence type="ECO:0000313" key="5">
    <source>
        <dbReference type="Proteomes" id="UP000504607"/>
    </source>
</evidence>
<evidence type="ECO:0000313" key="6">
    <source>
        <dbReference type="RefSeq" id="XP_010910442.1"/>
    </source>
</evidence>
<keyword evidence="5" id="KW-1185">Reference proteome</keyword>
<dbReference type="Gene3D" id="3.30.710.10">
    <property type="entry name" value="Potassium Channel Kv1.1, Chain A"/>
    <property type="match status" value="1"/>
</dbReference>
<dbReference type="PANTHER" id="PTHR11165">
    <property type="entry name" value="SKP1"/>
    <property type="match status" value="1"/>
</dbReference>
<feature type="domain" description="SKP1 component dimerisation" evidence="3">
    <location>
        <begin position="82"/>
        <end position="129"/>
    </location>
</feature>
<organism evidence="5 6">
    <name type="scientific">Elaeis guineensis var. tenera</name>
    <name type="common">Oil palm</name>
    <dbReference type="NCBI Taxonomy" id="51953"/>
    <lineage>
        <taxon>Eukaryota</taxon>
        <taxon>Viridiplantae</taxon>
        <taxon>Streptophyta</taxon>
        <taxon>Embryophyta</taxon>
        <taxon>Tracheophyta</taxon>
        <taxon>Spermatophyta</taxon>
        <taxon>Magnoliopsida</taxon>
        <taxon>Liliopsida</taxon>
        <taxon>Arecaceae</taxon>
        <taxon>Arecoideae</taxon>
        <taxon>Cocoseae</taxon>
        <taxon>Elaeidinae</taxon>
        <taxon>Elaeis</taxon>
    </lineage>
</organism>
<dbReference type="OrthoDB" id="1903179at2759"/>
<dbReference type="Proteomes" id="UP000504607">
    <property type="component" value="Unplaced"/>
</dbReference>
<dbReference type="SUPFAM" id="SSF81382">
    <property type="entry name" value="Skp1 dimerisation domain-like"/>
    <property type="match status" value="1"/>
</dbReference>
<name>A0A6I9QLX0_ELAGV</name>
<protein>
    <recommendedName>
        <fullName evidence="2">SKP1-like protein</fullName>
    </recommendedName>
</protein>
<dbReference type="InterPro" id="IPR036296">
    <property type="entry name" value="SKP1-like_dim_sf"/>
</dbReference>
<comment type="similarity">
    <text evidence="2">Belongs to the SKP1 family.</text>
</comment>
<dbReference type="InterPro" id="IPR016072">
    <property type="entry name" value="Skp1_comp_dimer"/>
</dbReference>
<sequence length="131" mass="15067">NGGNMINDACIEEMIPLFNINTRTLAKVIEYCKKHVGVSSILDEYGNANEEIKSWDATYIDVHQTIPYDIFQVRSSSFLNIKGLLDLACEQVANVIKGKSVAEIPKNFNIKNDFTLEEEKEIWKQHQWIFE</sequence>
<accession>A0A6I9QLX0</accession>
<dbReference type="AlphaFoldDB" id="A0A6I9QLX0"/>
<evidence type="ECO:0000256" key="1">
    <source>
        <dbReference type="ARBA" id="ARBA00004906"/>
    </source>
</evidence>
<evidence type="ECO:0000256" key="2">
    <source>
        <dbReference type="PIRNR" id="PIRNR028729"/>
    </source>
</evidence>
<dbReference type="RefSeq" id="XP_010910442.1">
    <property type="nucleotide sequence ID" value="XM_010912140.1"/>
</dbReference>
<dbReference type="Pfam" id="PF03931">
    <property type="entry name" value="Skp1_POZ"/>
    <property type="match status" value="1"/>
</dbReference>
<dbReference type="SUPFAM" id="SSF54695">
    <property type="entry name" value="POZ domain"/>
    <property type="match status" value="1"/>
</dbReference>
<dbReference type="Pfam" id="PF01466">
    <property type="entry name" value="Skp1"/>
    <property type="match status" value="1"/>
</dbReference>
<comment type="subunit">
    <text evidence="2">Part of a SCF (SKP1-cullin-F-box) protein ligase complex.</text>
</comment>
<evidence type="ECO:0000259" key="4">
    <source>
        <dbReference type="Pfam" id="PF03931"/>
    </source>
</evidence>
<dbReference type="UniPathway" id="UPA00143"/>
<reference evidence="6" key="1">
    <citation type="submission" date="2025-08" db="UniProtKB">
        <authorList>
            <consortium name="RefSeq"/>
        </authorList>
    </citation>
    <scope>IDENTIFICATION</scope>
</reference>
<dbReference type="InParanoid" id="A0A6I9QLX0"/>
<dbReference type="GO" id="GO:0006511">
    <property type="term" value="P:ubiquitin-dependent protein catabolic process"/>
    <property type="evidence" value="ECO:0007669"/>
    <property type="project" value="InterPro"/>
</dbReference>
<dbReference type="PIRSF" id="PIRSF028729">
    <property type="entry name" value="E3_ubiquit_lig_SCF_Skp"/>
    <property type="match status" value="1"/>
</dbReference>
<gene>
    <name evidence="6" type="primary">LOC105036370</name>
</gene>
<dbReference type="InterPro" id="IPR016897">
    <property type="entry name" value="SKP1"/>
</dbReference>
<comment type="pathway">
    <text evidence="1 2">Protein modification; protein ubiquitination.</text>
</comment>
<evidence type="ECO:0000259" key="3">
    <source>
        <dbReference type="Pfam" id="PF01466"/>
    </source>
</evidence>
<comment type="function">
    <text evidence="2">Involved in ubiquitination and subsequent proteasomal degradation of target proteins. Together with CUL1, RBX1 and a F-box protein, it forms a SCF E3 ubiquitin ligase complex. The functional specificity of this complex depends on the type of F-box protein. In the SCF complex, it serves as an adapter that links the F-box protein to CUL1.</text>
</comment>
<dbReference type="GO" id="GO:0016567">
    <property type="term" value="P:protein ubiquitination"/>
    <property type="evidence" value="ECO:0007669"/>
    <property type="project" value="UniProtKB-UniRule"/>
</dbReference>